<dbReference type="RefSeq" id="WP_011770358.1">
    <property type="nucleotide sequence ID" value="NC_008709.1"/>
</dbReference>
<reference evidence="7 8" key="1">
    <citation type="submission" date="2007-01" db="EMBL/GenBank/DDBJ databases">
        <title>Complete sequence of Psychromonas ingrahamii 37.</title>
        <authorList>
            <consortium name="US DOE Joint Genome Institute"/>
            <person name="Copeland A."/>
            <person name="Lucas S."/>
            <person name="Lapidus A."/>
            <person name="Barry K."/>
            <person name="Detter J.C."/>
            <person name="Glavina del Rio T."/>
            <person name="Hammon N."/>
            <person name="Israni S."/>
            <person name="Dalin E."/>
            <person name="Tice H."/>
            <person name="Pitluck S."/>
            <person name="Thompson L.S."/>
            <person name="Brettin T."/>
            <person name="Bruce D."/>
            <person name="Han C."/>
            <person name="Tapia R."/>
            <person name="Schmutz J."/>
            <person name="Larimer F."/>
            <person name="Land M."/>
            <person name="Hauser L."/>
            <person name="Kyrpides N."/>
            <person name="Ivanova N."/>
            <person name="Staley J."/>
            <person name="Richardson P."/>
        </authorList>
    </citation>
    <scope>NUCLEOTIDE SEQUENCE [LARGE SCALE GENOMIC DNA]</scope>
    <source>
        <strain evidence="7 8">37</strain>
    </source>
</reference>
<keyword evidence="8" id="KW-1185">Reference proteome</keyword>
<dbReference type="CDD" id="cd13128">
    <property type="entry name" value="MATE_Wzx_like"/>
    <property type="match status" value="1"/>
</dbReference>
<feature type="transmembrane region" description="Helical" evidence="6">
    <location>
        <begin position="38"/>
        <end position="61"/>
    </location>
</feature>
<dbReference type="PANTHER" id="PTHR30250">
    <property type="entry name" value="PST FAMILY PREDICTED COLANIC ACID TRANSPORTER"/>
    <property type="match status" value="1"/>
</dbReference>
<proteinExistence type="predicted"/>
<feature type="transmembrane region" description="Helical" evidence="6">
    <location>
        <begin position="227"/>
        <end position="248"/>
    </location>
</feature>
<organism evidence="7 8">
    <name type="scientific">Psychromonas ingrahamii (strain DSM 17664 / CCUG 51855 / 37)</name>
    <dbReference type="NCBI Taxonomy" id="357804"/>
    <lineage>
        <taxon>Bacteria</taxon>
        <taxon>Pseudomonadati</taxon>
        <taxon>Pseudomonadota</taxon>
        <taxon>Gammaproteobacteria</taxon>
        <taxon>Alteromonadales</taxon>
        <taxon>Psychromonadaceae</taxon>
        <taxon>Psychromonas</taxon>
    </lineage>
</organism>
<feature type="transmembrane region" description="Helical" evidence="6">
    <location>
        <begin position="82"/>
        <end position="107"/>
    </location>
</feature>
<dbReference type="PANTHER" id="PTHR30250:SF11">
    <property type="entry name" value="O-ANTIGEN TRANSPORTER-RELATED"/>
    <property type="match status" value="1"/>
</dbReference>
<evidence type="ECO:0000256" key="1">
    <source>
        <dbReference type="ARBA" id="ARBA00004651"/>
    </source>
</evidence>
<dbReference type="KEGG" id="pin:Ping_2041"/>
<feature type="transmembrane region" description="Helical" evidence="6">
    <location>
        <begin position="362"/>
        <end position="381"/>
    </location>
</feature>
<dbReference type="AlphaFoldDB" id="A1SWD3"/>
<keyword evidence="5 6" id="KW-0472">Membrane</keyword>
<dbReference type="STRING" id="357804.Ping_2041"/>
<dbReference type="Proteomes" id="UP000000639">
    <property type="component" value="Chromosome"/>
</dbReference>
<protein>
    <submittedName>
        <fullName evidence="7">Polysaccharide biosynthesis protein</fullName>
    </submittedName>
</protein>
<accession>A1SWD3</accession>
<dbReference type="OrthoDB" id="103403at2"/>
<feature type="transmembrane region" description="Helical" evidence="6">
    <location>
        <begin position="294"/>
        <end position="314"/>
    </location>
</feature>
<dbReference type="InterPro" id="IPR050833">
    <property type="entry name" value="Poly_Biosynth_Transport"/>
</dbReference>
<feature type="transmembrane region" description="Helical" evidence="6">
    <location>
        <begin position="12"/>
        <end position="32"/>
    </location>
</feature>
<comment type="subcellular location">
    <subcellularLocation>
        <location evidence="1">Cell membrane</location>
        <topology evidence="1">Multi-pass membrane protein</topology>
    </subcellularLocation>
</comment>
<gene>
    <name evidence="7" type="ordered locus">Ping_2041</name>
</gene>
<evidence type="ECO:0000256" key="4">
    <source>
        <dbReference type="ARBA" id="ARBA00022989"/>
    </source>
</evidence>
<name>A1SWD3_PSYIN</name>
<dbReference type="EMBL" id="CP000510">
    <property type="protein sequence ID" value="ABM03798.1"/>
    <property type="molecule type" value="Genomic_DNA"/>
</dbReference>
<dbReference type="Pfam" id="PF01943">
    <property type="entry name" value="Polysacc_synt"/>
    <property type="match status" value="1"/>
</dbReference>
<feature type="transmembrane region" description="Helical" evidence="6">
    <location>
        <begin position="387"/>
        <end position="405"/>
    </location>
</feature>
<feature type="transmembrane region" description="Helical" evidence="6">
    <location>
        <begin position="170"/>
        <end position="193"/>
    </location>
</feature>
<evidence type="ECO:0000256" key="3">
    <source>
        <dbReference type="ARBA" id="ARBA00022692"/>
    </source>
</evidence>
<dbReference type="InterPro" id="IPR002797">
    <property type="entry name" value="Polysacc_synth"/>
</dbReference>
<feature type="transmembrane region" description="Helical" evidence="6">
    <location>
        <begin position="113"/>
        <end position="135"/>
    </location>
</feature>
<keyword evidence="4 6" id="KW-1133">Transmembrane helix</keyword>
<keyword evidence="2" id="KW-1003">Cell membrane</keyword>
<evidence type="ECO:0000256" key="5">
    <source>
        <dbReference type="ARBA" id="ARBA00023136"/>
    </source>
</evidence>
<dbReference type="GO" id="GO:0005886">
    <property type="term" value="C:plasma membrane"/>
    <property type="evidence" value="ECO:0007669"/>
    <property type="project" value="UniProtKB-SubCell"/>
</dbReference>
<keyword evidence="3 6" id="KW-0812">Transmembrane</keyword>
<dbReference type="eggNOG" id="COG2244">
    <property type="taxonomic scope" value="Bacteria"/>
</dbReference>
<feature type="transmembrane region" description="Helical" evidence="6">
    <location>
        <begin position="147"/>
        <end position="164"/>
    </location>
</feature>
<evidence type="ECO:0000256" key="2">
    <source>
        <dbReference type="ARBA" id="ARBA00022475"/>
    </source>
</evidence>
<evidence type="ECO:0000313" key="7">
    <source>
        <dbReference type="EMBL" id="ABM03798.1"/>
    </source>
</evidence>
<feature type="transmembrane region" description="Helical" evidence="6">
    <location>
        <begin position="326"/>
        <end position="350"/>
    </location>
</feature>
<evidence type="ECO:0000313" key="8">
    <source>
        <dbReference type="Proteomes" id="UP000000639"/>
    </source>
</evidence>
<evidence type="ECO:0000256" key="6">
    <source>
        <dbReference type="SAM" id="Phobius"/>
    </source>
</evidence>
<sequence>MLDRTIIKNISSLFSIRVAAYIVPLITLPYLVRVLEPIGYGTLGFSLAIIQYFVIAVNFGFDLSATQKIAQSPDNKFKISTIFWNVIAARFLMSVTGLFILFILSNIATSIEIILPILLCAYLSVFGAALFPQWLFQGKEQLGTISIIRIVLQVISVPFLFIFVKQTDDIWVAALISSVPSLIIVVFSSYLIFKRKWIVWQTPSINRIRGELADGWHLFLSTAAMSLYTTSTTVILGIIAGPISVAVYVSANKLLQAAQGIYSPISVSFYPRINSLISKSKDEALAMIRYLMKIQIILTCCISVSLFFFAPLVVELLFGQEFERSAVVLRIMSVLPIIIGLSNIFGIQVLLTHGYKKEFSKILISSGFFSLVTLVPLCYLLDSEGAAISVIITESIVMLLMLRTINKKEIPLFKP</sequence>
<dbReference type="HOGENOM" id="CLU_022017_0_2_6"/>